<dbReference type="PaxDb" id="3880-AES92587"/>
<organism evidence="1 3">
    <name type="scientific">Medicago truncatula</name>
    <name type="common">Barrel medic</name>
    <name type="synonym">Medicago tribuloides</name>
    <dbReference type="NCBI Taxonomy" id="3880"/>
    <lineage>
        <taxon>Eukaryota</taxon>
        <taxon>Viridiplantae</taxon>
        <taxon>Streptophyta</taxon>
        <taxon>Embryophyta</taxon>
        <taxon>Tracheophyta</taxon>
        <taxon>Spermatophyta</taxon>
        <taxon>Magnoliopsida</taxon>
        <taxon>eudicotyledons</taxon>
        <taxon>Gunneridae</taxon>
        <taxon>Pentapetalae</taxon>
        <taxon>rosids</taxon>
        <taxon>fabids</taxon>
        <taxon>Fabales</taxon>
        <taxon>Fabaceae</taxon>
        <taxon>Papilionoideae</taxon>
        <taxon>50 kb inversion clade</taxon>
        <taxon>NPAAA clade</taxon>
        <taxon>Hologalegina</taxon>
        <taxon>IRL clade</taxon>
        <taxon>Trifolieae</taxon>
        <taxon>Medicago</taxon>
    </lineage>
</organism>
<protein>
    <submittedName>
        <fullName evidence="1 2">Uncharacterized protein</fullName>
    </submittedName>
</protein>
<accession>G7JI00</accession>
<evidence type="ECO:0000313" key="3">
    <source>
        <dbReference type="Proteomes" id="UP000002051"/>
    </source>
</evidence>
<reference evidence="1 3" key="2">
    <citation type="journal article" date="2014" name="BMC Genomics">
        <title>An improved genome release (version Mt4.0) for the model legume Medicago truncatula.</title>
        <authorList>
            <person name="Tang H."/>
            <person name="Krishnakumar V."/>
            <person name="Bidwell S."/>
            <person name="Rosen B."/>
            <person name="Chan A."/>
            <person name="Zhou S."/>
            <person name="Gentzbittel L."/>
            <person name="Childs K.L."/>
            <person name="Yandell M."/>
            <person name="Gundlach H."/>
            <person name="Mayer K.F."/>
            <person name="Schwartz D.C."/>
            <person name="Town C.D."/>
        </authorList>
    </citation>
    <scope>GENOME REANNOTATION</scope>
    <source>
        <strain evidence="2 3">cv. Jemalong A17</strain>
    </source>
</reference>
<keyword evidence="3" id="KW-1185">Reference proteome</keyword>
<evidence type="ECO:0000313" key="2">
    <source>
        <dbReference type="EnsemblPlants" id="AES92587"/>
    </source>
</evidence>
<proteinExistence type="predicted"/>
<dbReference type="EnsemblPlants" id="AES92587">
    <property type="protein sequence ID" value="AES92587"/>
    <property type="gene ID" value="MTR_4g131700"/>
</dbReference>
<reference evidence="1 3" key="1">
    <citation type="journal article" date="2011" name="Nature">
        <title>The Medicago genome provides insight into the evolution of rhizobial symbioses.</title>
        <authorList>
            <person name="Young N.D."/>
            <person name="Debelle F."/>
            <person name="Oldroyd G.E."/>
            <person name="Geurts R."/>
            <person name="Cannon S.B."/>
            <person name="Udvardi M.K."/>
            <person name="Benedito V.A."/>
            <person name="Mayer K.F."/>
            <person name="Gouzy J."/>
            <person name="Schoof H."/>
            <person name="Van de Peer Y."/>
            <person name="Proost S."/>
            <person name="Cook D.R."/>
            <person name="Meyers B.C."/>
            <person name="Spannagl M."/>
            <person name="Cheung F."/>
            <person name="De Mita S."/>
            <person name="Krishnakumar V."/>
            <person name="Gundlach H."/>
            <person name="Zhou S."/>
            <person name="Mudge J."/>
            <person name="Bharti A.K."/>
            <person name="Murray J.D."/>
            <person name="Naoumkina M.A."/>
            <person name="Rosen B."/>
            <person name="Silverstein K.A."/>
            <person name="Tang H."/>
            <person name="Rombauts S."/>
            <person name="Zhao P.X."/>
            <person name="Zhou P."/>
            <person name="Barbe V."/>
            <person name="Bardou P."/>
            <person name="Bechner M."/>
            <person name="Bellec A."/>
            <person name="Berger A."/>
            <person name="Berges H."/>
            <person name="Bidwell S."/>
            <person name="Bisseling T."/>
            <person name="Choisne N."/>
            <person name="Couloux A."/>
            <person name="Denny R."/>
            <person name="Deshpande S."/>
            <person name="Dai X."/>
            <person name="Doyle J.J."/>
            <person name="Dudez A.M."/>
            <person name="Farmer A.D."/>
            <person name="Fouteau S."/>
            <person name="Franken C."/>
            <person name="Gibelin C."/>
            <person name="Gish J."/>
            <person name="Goldstein S."/>
            <person name="Gonzalez A.J."/>
            <person name="Green P.J."/>
            <person name="Hallab A."/>
            <person name="Hartog M."/>
            <person name="Hua A."/>
            <person name="Humphray S.J."/>
            <person name="Jeong D.H."/>
            <person name="Jing Y."/>
            <person name="Jocker A."/>
            <person name="Kenton S.M."/>
            <person name="Kim D.J."/>
            <person name="Klee K."/>
            <person name="Lai H."/>
            <person name="Lang C."/>
            <person name="Lin S."/>
            <person name="Macmil S.L."/>
            <person name="Magdelenat G."/>
            <person name="Matthews L."/>
            <person name="McCorrison J."/>
            <person name="Monaghan E.L."/>
            <person name="Mun J.H."/>
            <person name="Najar F.Z."/>
            <person name="Nicholson C."/>
            <person name="Noirot C."/>
            <person name="O'Bleness M."/>
            <person name="Paule C.R."/>
            <person name="Poulain J."/>
            <person name="Prion F."/>
            <person name="Qin B."/>
            <person name="Qu C."/>
            <person name="Retzel E.F."/>
            <person name="Riddle C."/>
            <person name="Sallet E."/>
            <person name="Samain S."/>
            <person name="Samson N."/>
            <person name="Sanders I."/>
            <person name="Saurat O."/>
            <person name="Scarpelli C."/>
            <person name="Schiex T."/>
            <person name="Segurens B."/>
            <person name="Severin A.J."/>
            <person name="Sherrier D.J."/>
            <person name="Shi R."/>
            <person name="Sims S."/>
            <person name="Singer S.R."/>
            <person name="Sinharoy S."/>
            <person name="Sterck L."/>
            <person name="Viollet A."/>
            <person name="Wang B.B."/>
            <person name="Wang K."/>
            <person name="Wang M."/>
            <person name="Wang X."/>
            <person name="Warfsmann J."/>
            <person name="Weissenbach J."/>
            <person name="White D.D."/>
            <person name="White J.D."/>
            <person name="Wiley G.B."/>
            <person name="Wincker P."/>
            <person name="Xing Y."/>
            <person name="Yang L."/>
            <person name="Yao Z."/>
            <person name="Ying F."/>
            <person name="Zhai J."/>
            <person name="Zhou L."/>
            <person name="Zuber A."/>
            <person name="Denarie J."/>
            <person name="Dixon R.A."/>
            <person name="May G.D."/>
            <person name="Schwartz D.C."/>
            <person name="Rogers J."/>
            <person name="Quetier F."/>
            <person name="Town C.D."/>
            <person name="Roe B.A."/>
        </authorList>
    </citation>
    <scope>NUCLEOTIDE SEQUENCE [LARGE SCALE GENOMIC DNA]</scope>
    <source>
        <strain evidence="1">A17</strain>
        <strain evidence="2 3">cv. Jemalong A17</strain>
    </source>
</reference>
<dbReference type="HOGENOM" id="CLU_2362906_0_0_1"/>
<dbReference type="Proteomes" id="UP000002051">
    <property type="component" value="Chromosome 4"/>
</dbReference>
<dbReference type="EMBL" id="CM001220">
    <property type="protein sequence ID" value="AES92587.1"/>
    <property type="molecule type" value="Genomic_DNA"/>
</dbReference>
<dbReference type="AlphaFoldDB" id="G7JI00"/>
<sequence length="96" mass="10833">MASLGQNPSFICGGAFQMLNSLFRQVYQGRAQGSVNVSRDTFIPSIKEIITLTMGVEHTILWIGYHHTKCAMLFFNKILEKKSIRKTPTCNPNQLN</sequence>
<gene>
    <name evidence="1" type="ordered locus">MTR_4g131700</name>
</gene>
<evidence type="ECO:0000313" key="1">
    <source>
        <dbReference type="EMBL" id="AES92587.1"/>
    </source>
</evidence>
<reference evidence="2" key="3">
    <citation type="submission" date="2015-04" db="UniProtKB">
        <authorList>
            <consortium name="EnsemblPlants"/>
        </authorList>
    </citation>
    <scope>IDENTIFICATION</scope>
    <source>
        <strain evidence="2">cv. Jemalong A17</strain>
    </source>
</reference>
<name>G7JI00_MEDTR</name>